<keyword evidence="1" id="KW-0732">Signal</keyword>
<proteinExistence type="predicted"/>
<comment type="caution">
    <text evidence="2">The sequence shown here is derived from an EMBL/GenBank/DDBJ whole genome shotgun (WGS) entry which is preliminary data.</text>
</comment>
<reference evidence="3" key="1">
    <citation type="journal article" date="2019" name="Int. J. Syst. Evol. Microbiol.">
        <title>The Global Catalogue of Microorganisms (GCM) 10K type strain sequencing project: providing services to taxonomists for standard genome sequencing and annotation.</title>
        <authorList>
            <consortium name="The Broad Institute Genomics Platform"/>
            <consortium name="The Broad Institute Genome Sequencing Center for Infectious Disease"/>
            <person name="Wu L."/>
            <person name="Ma J."/>
        </authorList>
    </citation>
    <scope>NUCLEOTIDE SEQUENCE [LARGE SCALE GENOMIC DNA]</scope>
    <source>
        <strain evidence="3">JCM 17926</strain>
    </source>
</reference>
<organism evidence="2 3">
    <name type="scientific">Pontibacter saemangeumensis</name>
    <dbReference type="NCBI Taxonomy" id="1084525"/>
    <lineage>
        <taxon>Bacteria</taxon>
        <taxon>Pseudomonadati</taxon>
        <taxon>Bacteroidota</taxon>
        <taxon>Cytophagia</taxon>
        <taxon>Cytophagales</taxon>
        <taxon>Hymenobacteraceae</taxon>
        <taxon>Pontibacter</taxon>
    </lineage>
</organism>
<evidence type="ECO:0000313" key="2">
    <source>
        <dbReference type="EMBL" id="GAA4440909.1"/>
    </source>
</evidence>
<feature type="chain" id="PRO_5046927003" description="Lipocalin-like domain-containing protein" evidence="1">
    <location>
        <begin position="43"/>
        <end position="208"/>
    </location>
</feature>
<dbReference type="Proteomes" id="UP001500552">
    <property type="component" value="Unassembled WGS sequence"/>
</dbReference>
<name>A0ABP8M2D4_9BACT</name>
<evidence type="ECO:0008006" key="4">
    <source>
        <dbReference type="Google" id="ProtNLM"/>
    </source>
</evidence>
<dbReference type="EMBL" id="BAABHC010000029">
    <property type="protein sequence ID" value="GAA4440909.1"/>
    <property type="molecule type" value="Genomic_DNA"/>
</dbReference>
<evidence type="ECO:0000256" key="1">
    <source>
        <dbReference type="SAM" id="SignalP"/>
    </source>
</evidence>
<protein>
    <recommendedName>
        <fullName evidence="4">Lipocalin-like domain-containing protein</fullName>
    </recommendedName>
</protein>
<feature type="signal peptide" evidence="1">
    <location>
        <begin position="1"/>
        <end position="42"/>
    </location>
</feature>
<sequence length="208" mass="23747">MYTPKQKNAVTNPKPNKTMKKIISFFLLAAVLLAWTAPNASAQHRARLTTEQANDLLKKSIGSWEIKSVTWQPWLSKFAFSSGAASFRYDDDGCVHERLAIEQPDGRYEETEGLLRYSETNKRFEFVQIDKVGNTNLIMFGKWDPDFNMIAFSPAKGQKHISDKVIWQYFFFDDGSFKKVIRTPDGQGNSIIAAEFHCLQPKVAKSRN</sequence>
<keyword evidence="3" id="KW-1185">Reference proteome</keyword>
<gene>
    <name evidence="2" type="ORF">GCM10023188_38760</name>
</gene>
<evidence type="ECO:0000313" key="3">
    <source>
        <dbReference type="Proteomes" id="UP001500552"/>
    </source>
</evidence>
<accession>A0ABP8M2D4</accession>